<dbReference type="InterPro" id="IPR000182">
    <property type="entry name" value="GNAT_dom"/>
</dbReference>
<feature type="domain" description="N-acetyltransferase" evidence="1">
    <location>
        <begin position="1"/>
        <end position="154"/>
    </location>
</feature>
<dbReference type="CDD" id="cd04301">
    <property type="entry name" value="NAT_SF"/>
    <property type="match status" value="1"/>
</dbReference>
<organism evidence="2 3">
    <name type="scientific">Hornefia porci</name>
    <dbReference type="NCBI Taxonomy" id="2652292"/>
    <lineage>
        <taxon>Bacteria</taxon>
        <taxon>Bacillati</taxon>
        <taxon>Bacillota</taxon>
        <taxon>Clostridia</taxon>
        <taxon>Peptostreptococcales</taxon>
        <taxon>Anaerovoracaceae</taxon>
        <taxon>Hornefia</taxon>
    </lineage>
</organism>
<proteinExistence type="predicted"/>
<keyword evidence="3" id="KW-1185">Reference proteome</keyword>
<accession>A0A1Q9JLG1</accession>
<reference evidence="2 3" key="1">
    <citation type="journal article" date="2016" name="Appl. Environ. Microbiol.">
        <title>Function and Phylogeny of Bacterial Butyryl Coenzyme A:Acetate Transferases and Their Diversity in the Proximal Colon of Swine.</title>
        <authorList>
            <person name="Trachsel J."/>
            <person name="Bayles D.O."/>
            <person name="Looft T."/>
            <person name="Levine U.Y."/>
            <person name="Allen H.K."/>
        </authorList>
    </citation>
    <scope>NUCLEOTIDE SEQUENCE [LARGE SCALE GENOMIC DNA]</scope>
    <source>
        <strain evidence="2 3">68-3-10</strain>
    </source>
</reference>
<dbReference type="GO" id="GO:0016747">
    <property type="term" value="F:acyltransferase activity, transferring groups other than amino-acyl groups"/>
    <property type="evidence" value="ECO:0007669"/>
    <property type="project" value="InterPro"/>
</dbReference>
<dbReference type="STRING" id="1261640.BHK98_11815"/>
<name>A0A1Q9JLG1_9FIRM</name>
<dbReference type="InterPro" id="IPR016181">
    <property type="entry name" value="Acyl_CoA_acyltransferase"/>
</dbReference>
<evidence type="ECO:0000313" key="3">
    <source>
        <dbReference type="Proteomes" id="UP000187404"/>
    </source>
</evidence>
<dbReference type="Pfam" id="PF13508">
    <property type="entry name" value="Acetyltransf_7"/>
    <property type="match status" value="1"/>
</dbReference>
<evidence type="ECO:0000313" key="2">
    <source>
        <dbReference type="EMBL" id="OLR57053.1"/>
    </source>
</evidence>
<sequence length="154" mass="17591">MAVRLRKSEVDLLKDFLHEAIFIPKGAEPPERDIIEKPELRVYTDDFGTRKGDNCLVADFGGKVVGAVWTRIMNDYGHVDDETPSFAISLFKEYRGQGIGSQLMVRMLELLKWQGYEKASLAKQKANYAVKMYEDVGFKTVDENAEEYIMVCEL</sequence>
<protein>
    <submittedName>
        <fullName evidence="2">GNAT family N-acetyltransferase</fullName>
    </submittedName>
</protein>
<dbReference type="Gene3D" id="3.40.630.30">
    <property type="match status" value="1"/>
</dbReference>
<dbReference type="Proteomes" id="UP000187404">
    <property type="component" value="Unassembled WGS sequence"/>
</dbReference>
<keyword evidence="2" id="KW-0808">Transferase</keyword>
<comment type="caution">
    <text evidence="2">The sequence shown here is derived from an EMBL/GenBank/DDBJ whole genome shotgun (WGS) entry which is preliminary data.</text>
</comment>
<dbReference type="EMBL" id="MJIE01000001">
    <property type="protein sequence ID" value="OLR57053.1"/>
    <property type="molecule type" value="Genomic_DNA"/>
</dbReference>
<gene>
    <name evidence="2" type="ORF">BHK98_11815</name>
</gene>
<dbReference type="PROSITE" id="PS51186">
    <property type="entry name" value="GNAT"/>
    <property type="match status" value="1"/>
</dbReference>
<dbReference type="AlphaFoldDB" id="A0A1Q9JLG1"/>
<evidence type="ECO:0000259" key="1">
    <source>
        <dbReference type="PROSITE" id="PS51186"/>
    </source>
</evidence>
<dbReference type="SUPFAM" id="SSF55729">
    <property type="entry name" value="Acyl-CoA N-acyltransferases (Nat)"/>
    <property type="match status" value="1"/>
</dbReference>